<gene>
    <name evidence="1" type="ORF">LCGC14_1838600</name>
</gene>
<evidence type="ECO:0000313" key="1">
    <source>
        <dbReference type="EMBL" id="KKL97028.1"/>
    </source>
</evidence>
<accession>A0A0F9GE14</accession>
<sequence>MDKQRLLELAGMDESGDAFRDALKVIAAELAPDANFMDTGGDVEDVINELMQGRWTEQLRDEIRDQLADADRY</sequence>
<reference evidence="1" key="1">
    <citation type="journal article" date="2015" name="Nature">
        <title>Complex archaea that bridge the gap between prokaryotes and eukaryotes.</title>
        <authorList>
            <person name="Spang A."/>
            <person name="Saw J.H."/>
            <person name="Jorgensen S.L."/>
            <person name="Zaremba-Niedzwiedzka K."/>
            <person name="Martijn J."/>
            <person name="Lind A.E."/>
            <person name="van Eijk R."/>
            <person name="Schleper C."/>
            <person name="Guy L."/>
            <person name="Ettema T.J."/>
        </authorList>
    </citation>
    <scope>NUCLEOTIDE SEQUENCE</scope>
</reference>
<comment type="caution">
    <text evidence="1">The sequence shown here is derived from an EMBL/GenBank/DDBJ whole genome shotgun (WGS) entry which is preliminary data.</text>
</comment>
<protein>
    <submittedName>
        <fullName evidence="1">Uncharacterized protein</fullName>
    </submittedName>
</protein>
<name>A0A0F9GE14_9ZZZZ</name>
<dbReference type="EMBL" id="LAZR01018270">
    <property type="protein sequence ID" value="KKL97028.1"/>
    <property type="molecule type" value="Genomic_DNA"/>
</dbReference>
<dbReference type="AlphaFoldDB" id="A0A0F9GE14"/>
<organism evidence="1">
    <name type="scientific">marine sediment metagenome</name>
    <dbReference type="NCBI Taxonomy" id="412755"/>
    <lineage>
        <taxon>unclassified sequences</taxon>
        <taxon>metagenomes</taxon>
        <taxon>ecological metagenomes</taxon>
    </lineage>
</organism>
<proteinExistence type="predicted"/>